<dbReference type="SUPFAM" id="SSF50630">
    <property type="entry name" value="Acid proteases"/>
    <property type="match status" value="1"/>
</dbReference>
<name>A0ABQ4YZ84_9ASTR</name>
<comment type="similarity">
    <text evidence="1">Belongs to the peptidase A1 family.</text>
</comment>
<sequence>MSSNDDQDHSHLKGFVIITLPPADNPSLGKTITAFTVPNHPQNQPQNQPPNLPISLNQPRSNFVTYPRRRISFTIMGIFLFAILTFISLQSPQNLLKLGSLTEVDQDYDEKEGNKTNSFVFPLYSKLGFGGMMDKRDMEVKLGKSMMFGSKSSVLPLDDGVVDNKVVASSSAVLPVNGDELRDGLYYTQIDVGNPPKPYFLDVDTGSDLTWIQCDAPCTSCAKGAHPYYKPARGNILSSKDSYCYDVQQNSKSGHCESCSQCDYEIEYADHSSSLGVLSKDDLRLVHMNDTSVNSEVIFGCAYDQQGILLNSLTKTDGILGLSRAKVSLPSQLAKQGIIDNVVGHCLASDSVSGGYMFLGGDIVPQAKMSWVPMLNDASMNYLAEVSRVSYGSKQLGLDRQRKGNGRIVFDSGSSYTYFTKQAYSDLVSNLKDVSRDGFVQDDSDTTLPICWQPKTPISSIKDVSKLFKPLTLQFGRKWWTVSTYLHIPPEGYLIISNKGNVCLGILDGSDLLDGSHIVLGGMIPCLILCANCFAIEMQLAYCLKWRSLVTWRSFVLFSDISMRGNLIVYDNVRQKIGWMRSECVNPKQSNTYLPFL</sequence>
<keyword evidence="3" id="KW-0812">Transmembrane</keyword>
<feature type="region of interest" description="Disordered" evidence="2">
    <location>
        <begin position="35"/>
        <end position="56"/>
    </location>
</feature>
<dbReference type="PANTHER" id="PTHR13683:SF316">
    <property type="entry name" value="ASPARTYL PROTEASE APCB1"/>
    <property type="match status" value="1"/>
</dbReference>
<dbReference type="Pfam" id="PF14541">
    <property type="entry name" value="TAXi_C"/>
    <property type="match status" value="1"/>
</dbReference>
<reference evidence="5" key="1">
    <citation type="journal article" date="2022" name="Int. J. Mol. Sci.">
        <title>Draft Genome of Tanacetum Coccineum: Genomic Comparison of Closely Related Tanacetum-Family Plants.</title>
        <authorList>
            <person name="Yamashiro T."/>
            <person name="Shiraishi A."/>
            <person name="Nakayama K."/>
            <person name="Satake H."/>
        </authorList>
    </citation>
    <scope>NUCLEOTIDE SEQUENCE</scope>
</reference>
<dbReference type="Pfam" id="PF14543">
    <property type="entry name" value="TAXi_N"/>
    <property type="match status" value="1"/>
</dbReference>
<dbReference type="InterPro" id="IPR032861">
    <property type="entry name" value="TAXi_N"/>
</dbReference>
<keyword evidence="3" id="KW-0472">Membrane</keyword>
<evidence type="ECO:0000259" key="4">
    <source>
        <dbReference type="PROSITE" id="PS51767"/>
    </source>
</evidence>
<dbReference type="PANTHER" id="PTHR13683">
    <property type="entry name" value="ASPARTYL PROTEASES"/>
    <property type="match status" value="1"/>
</dbReference>
<evidence type="ECO:0000256" key="3">
    <source>
        <dbReference type="SAM" id="Phobius"/>
    </source>
</evidence>
<protein>
    <submittedName>
        <fullName evidence="5">Aspartyl protease APCB1</fullName>
    </submittedName>
</protein>
<evidence type="ECO:0000256" key="2">
    <source>
        <dbReference type="SAM" id="MobiDB-lite"/>
    </source>
</evidence>
<keyword evidence="5" id="KW-0645">Protease</keyword>
<dbReference type="Proteomes" id="UP001151760">
    <property type="component" value="Unassembled WGS sequence"/>
</dbReference>
<dbReference type="GO" id="GO:0006508">
    <property type="term" value="P:proteolysis"/>
    <property type="evidence" value="ECO:0007669"/>
    <property type="project" value="UniProtKB-KW"/>
</dbReference>
<reference evidence="5" key="2">
    <citation type="submission" date="2022-01" db="EMBL/GenBank/DDBJ databases">
        <authorList>
            <person name="Yamashiro T."/>
            <person name="Shiraishi A."/>
            <person name="Satake H."/>
            <person name="Nakayama K."/>
        </authorList>
    </citation>
    <scope>NUCLEOTIDE SEQUENCE</scope>
</reference>
<keyword evidence="3" id="KW-1133">Transmembrane helix</keyword>
<dbReference type="EMBL" id="BQNB010010801">
    <property type="protein sequence ID" value="GJS82128.1"/>
    <property type="molecule type" value="Genomic_DNA"/>
</dbReference>
<accession>A0ABQ4YZ84</accession>
<feature type="transmembrane region" description="Helical" evidence="3">
    <location>
        <begin position="71"/>
        <end position="89"/>
    </location>
</feature>
<comment type="caution">
    <text evidence="5">The sequence shown here is derived from an EMBL/GenBank/DDBJ whole genome shotgun (WGS) entry which is preliminary data.</text>
</comment>
<keyword evidence="5" id="KW-0378">Hydrolase</keyword>
<keyword evidence="6" id="KW-1185">Reference proteome</keyword>
<evidence type="ECO:0000256" key="1">
    <source>
        <dbReference type="ARBA" id="ARBA00007447"/>
    </source>
</evidence>
<dbReference type="InterPro" id="IPR001461">
    <property type="entry name" value="Aspartic_peptidase_A1"/>
</dbReference>
<evidence type="ECO:0000313" key="5">
    <source>
        <dbReference type="EMBL" id="GJS82128.1"/>
    </source>
</evidence>
<feature type="domain" description="Peptidase A1" evidence="4">
    <location>
        <begin position="186"/>
        <end position="580"/>
    </location>
</feature>
<dbReference type="InterPro" id="IPR032799">
    <property type="entry name" value="TAXi_C"/>
</dbReference>
<evidence type="ECO:0000313" key="6">
    <source>
        <dbReference type="Proteomes" id="UP001151760"/>
    </source>
</evidence>
<dbReference type="PROSITE" id="PS51767">
    <property type="entry name" value="PEPTIDASE_A1"/>
    <property type="match status" value="1"/>
</dbReference>
<dbReference type="GO" id="GO:0008233">
    <property type="term" value="F:peptidase activity"/>
    <property type="evidence" value="ECO:0007669"/>
    <property type="project" value="UniProtKB-KW"/>
</dbReference>
<organism evidence="5 6">
    <name type="scientific">Tanacetum coccineum</name>
    <dbReference type="NCBI Taxonomy" id="301880"/>
    <lineage>
        <taxon>Eukaryota</taxon>
        <taxon>Viridiplantae</taxon>
        <taxon>Streptophyta</taxon>
        <taxon>Embryophyta</taxon>
        <taxon>Tracheophyta</taxon>
        <taxon>Spermatophyta</taxon>
        <taxon>Magnoliopsida</taxon>
        <taxon>eudicotyledons</taxon>
        <taxon>Gunneridae</taxon>
        <taxon>Pentapetalae</taxon>
        <taxon>asterids</taxon>
        <taxon>campanulids</taxon>
        <taxon>Asterales</taxon>
        <taxon>Asteraceae</taxon>
        <taxon>Asteroideae</taxon>
        <taxon>Anthemideae</taxon>
        <taxon>Anthemidinae</taxon>
        <taxon>Tanacetum</taxon>
    </lineage>
</organism>
<dbReference type="PROSITE" id="PS00141">
    <property type="entry name" value="ASP_PROTEASE"/>
    <property type="match status" value="1"/>
</dbReference>
<dbReference type="Gene3D" id="2.40.70.10">
    <property type="entry name" value="Acid Proteases"/>
    <property type="match status" value="2"/>
</dbReference>
<dbReference type="InterPro" id="IPR033121">
    <property type="entry name" value="PEPTIDASE_A1"/>
</dbReference>
<proteinExistence type="inferred from homology"/>
<gene>
    <name evidence="5" type="ORF">Tco_0748669</name>
</gene>
<dbReference type="InterPro" id="IPR021109">
    <property type="entry name" value="Peptidase_aspartic_dom_sf"/>
</dbReference>
<dbReference type="InterPro" id="IPR001969">
    <property type="entry name" value="Aspartic_peptidase_AS"/>
</dbReference>